<dbReference type="PANTHER" id="PTHR35201:SF4">
    <property type="entry name" value="BETA-PINACENE SYNTHASE-RELATED"/>
    <property type="match status" value="1"/>
</dbReference>
<comment type="cofactor">
    <cofactor evidence="2">
        <name>Mg(2+)</name>
        <dbReference type="ChEBI" id="CHEBI:18420"/>
    </cofactor>
</comment>
<organism evidence="3 4">
    <name type="scientific">Orchesella dallaii</name>
    <dbReference type="NCBI Taxonomy" id="48710"/>
    <lineage>
        <taxon>Eukaryota</taxon>
        <taxon>Metazoa</taxon>
        <taxon>Ecdysozoa</taxon>
        <taxon>Arthropoda</taxon>
        <taxon>Hexapoda</taxon>
        <taxon>Collembola</taxon>
        <taxon>Entomobryomorpha</taxon>
        <taxon>Entomobryoidea</taxon>
        <taxon>Orchesellidae</taxon>
        <taxon>Orchesellinae</taxon>
        <taxon>Orchesella</taxon>
    </lineage>
</organism>
<dbReference type="Gene3D" id="1.10.600.10">
    <property type="entry name" value="Farnesyl Diphosphate Synthase"/>
    <property type="match status" value="1"/>
</dbReference>
<keyword evidence="2" id="KW-0460">Magnesium</keyword>
<evidence type="ECO:0000313" key="4">
    <source>
        <dbReference type="Proteomes" id="UP001642540"/>
    </source>
</evidence>
<evidence type="ECO:0000313" key="3">
    <source>
        <dbReference type="EMBL" id="CAL8133497.1"/>
    </source>
</evidence>
<dbReference type="EMBL" id="CAXLJM020000099">
    <property type="protein sequence ID" value="CAL8133497.1"/>
    <property type="molecule type" value="Genomic_DNA"/>
</dbReference>
<evidence type="ECO:0000256" key="2">
    <source>
        <dbReference type="RuleBase" id="RU366034"/>
    </source>
</evidence>
<dbReference type="PANTHER" id="PTHR35201">
    <property type="entry name" value="TERPENE SYNTHASE"/>
    <property type="match status" value="1"/>
</dbReference>
<comment type="similarity">
    <text evidence="1 2">Belongs to the terpene synthase family.</text>
</comment>
<proteinExistence type="inferred from homology"/>
<dbReference type="InterPro" id="IPR034686">
    <property type="entry name" value="Terpene_cyclase-like_2"/>
</dbReference>
<protein>
    <recommendedName>
        <fullName evidence="2">Terpene synthase</fullName>
        <ecNumber evidence="2">4.2.3.-</ecNumber>
    </recommendedName>
</protein>
<comment type="caution">
    <text evidence="3">The sequence shown here is derived from an EMBL/GenBank/DDBJ whole genome shotgun (WGS) entry which is preliminary data.</text>
</comment>
<evidence type="ECO:0000256" key="1">
    <source>
        <dbReference type="ARBA" id="ARBA00006333"/>
    </source>
</evidence>
<dbReference type="SUPFAM" id="SSF48576">
    <property type="entry name" value="Terpenoid synthases"/>
    <property type="match status" value="1"/>
</dbReference>
<keyword evidence="4" id="KW-1185">Reference proteome</keyword>
<sequence>MYKKYGRVLLKTLNENNPLKDKSLESVRFSNLDHIWYDSDGNIHPEFENYKGKRFSLHFKIEQHDKNGVLVPFKGNFQLIYGLGELGPRDFEGVAVAERKDQDLVRSYKLIDNDATSDYFEKNLQAVGFLAACFPNQKVEDSKAQRIFHLAAFVFDDELELENIRTGFSFHELRHFAKIAWEILYGKSVNLDNISSSAVKLPNAIVKFLGIVQLVQAELLNTEKVANVNGNYVRENFMRYIEGICLENSKEWNEPKLGTYYDAKKELRSWVGAALVCLELAMFDAKINPNPDVRETFLFQWFTTLYAKQTCLVNDLVSFRKEMETSSRGVDCNKVYLLHIKKGLPLKEAMQKVLDKANDLLFKLVDTGNLLCQLHKGDKHVERYVEKTKNIVHGHIQWYTFSDRYHKDFVFDCVLE</sequence>
<accession>A0ABP1RR16</accession>
<dbReference type="EC" id="4.2.3.-" evidence="2"/>
<dbReference type="Proteomes" id="UP001642540">
    <property type="component" value="Unassembled WGS sequence"/>
</dbReference>
<dbReference type="Pfam" id="PF19086">
    <property type="entry name" value="Terpene_syn_C_2"/>
    <property type="match status" value="1"/>
</dbReference>
<keyword evidence="2" id="KW-0456">Lyase</keyword>
<gene>
    <name evidence="3" type="ORF">ODALV1_LOCUS25093</name>
</gene>
<reference evidence="3 4" key="1">
    <citation type="submission" date="2024-08" db="EMBL/GenBank/DDBJ databases">
        <authorList>
            <person name="Cucini C."/>
            <person name="Frati F."/>
        </authorList>
    </citation>
    <scope>NUCLEOTIDE SEQUENCE [LARGE SCALE GENOMIC DNA]</scope>
</reference>
<dbReference type="InterPro" id="IPR008949">
    <property type="entry name" value="Isoprenoid_synthase_dom_sf"/>
</dbReference>
<name>A0ABP1RR16_9HEXA</name>
<keyword evidence="2" id="KW-0479">Metal-binding</keyword>